<dbReference type="CDD" id="cd03801">
    <property type="entry name" value="GT4_PimA-like"/>
    <property type="match status" value="1"/>
</dbReference>
<feature type="domain" description="Glycosyl transferase family 1" evidence="1">
    <location>
        <begin position="204"/>
        <end position="355"/>
    </location>
</feature>
<proteinExistence type="predicted"/>
<dbReference type="InterPro" id="IPR001296">
    <property type="entry name" value="Glyco_trans_1"/>
</dbReference>
<dbReference type="PANTHER" id="PTHR12526:SF635">
    <property type="entry name" value="GLYCOSYL TRANSFERASE GROUP 1"/>
    <property type="match status" value="1"/>
</dbReference>
<evidence type="ECO:0000313" key="3">
    <source>
        <dbReference type="Proteomes" id="UP000218287"/>
    </source>
</evidence>
<dbReference type="SUPFAM" id="SSF53756">
    <property type="entry name" value="UDP-Glycosyltransferase/glycogen phosphorylase"/>
    <property type="match status" value="1"/>
</dbReference>
<name>A0A1Z4GKF7_9CYAN</name>
<dbReference type="OrthoDB" id="9787111at2"/>
<protein>
    <submittedName>
        <fullName evidence="2">Group 1 glycosyl transferase</fullName>
    </submittedName>
</protein>
<dbReference type="Gene3D" id="3.40.50.2000">
    <property type="entry name" value="Glycogen Phosphorylase B"/>
    <property type="match status" value="2"/>
</dbReference>
<accession>A0A1Z4GKF7</accession>
<dbReference type="Proteomes" id="UP000218287">
    <property type="component" value="Chromosome"/>
</dbReference>
<evidence type="ECO:0000313" key="2">
    <source>
        <dbReference type="EMBL" id="BAY17991.1"/>
    </source>
</evidence>
<keyword evidence="3" id="KW-1185">Reference proteome</keyword>
<keyword evidence="2" id="KW-0808">Transferase</keyword>
<dbReference type="GO" id="GO:0016757">
    <property type="term" value="F:glycosyltransferase activity"/>
    <property type="evidence" value="ECO:0007669"/>
    <property type="project" value="InterPro"/>
</dbReference>
<sequence>MSKNVINTEMIYHCTNTNLNGGGGIETYVASLVFSQISEVKSISRQEAVHQHILKSIQTENQKRFKLLHIHDPEFLADLREECPAIFTLHNHCSYCPSGTKYLADRDKICDRVMNPLGCVWGHIVDGCGSRRPQKIFGNWWNAYNPLTNLKKLKIPVIANSEYVRQQIINAGIAPERVITLRCGVQLPKVVTEPLTRTIYQNQRILFAGRIVPDKGLEWLLKALAKTEQHIHLDIAGDGWDKANMEKLADDLGLSDRITWHGWCNTEQLETLYQKCLAVIFPSLWPEPAGLVTLEAYARYRPVIASAVGGIPEHLQDNKTGILVSPNHVTQLAAAINELATNYAKARLMGEKGQAWYQEEFTIDVHVQRLTEIYTKTIAEFHANSSQQDIKN</sequence>
<gene>
    <name evidence="2" type="ORF">NIES21_38340</name>
</gene>
<dbReference type="AlphaFoldDB" id="A0A1Z4GKF7"/>
<evidence type="ECO:0000259" key="1">
    <source>
        <dbReference type="Pfam" id="PF00534"/>
    </source>
</evidence>
<dbReference type="Pfam" id="PF00534">
    <property type="entry name" value="Glycos_transf_1"/>
    <property type="match status" value="1"/>
</dbReference>
<dbReference type="EMBL" id="AP018174">
    <property type="protein sequence ID" value="BAY17991.1"/>
    <property type="molecule type" value="Genomic_DNA"/>
</dbReference>
<dbReference type="PANTHER" id="PTHR12526">
    <property type="entry name" value="GLYCOSYLTRANSFERASE"/>
    <property type="match status" value="1"/>
</dbReference>
<organism evidence="2 3">
    <name type="scientific">Anabaenopsis circularis NIES-21</name>
    <dbReference type="NCBI Taxonomy" id="1085406"/>
    <lineage>
        <taxon>Bacteria</taxon>
        <taxon>Bacillati</taxon>
        <taxon>Cyanobacteriota</taxon>
        <taxon>Cyanophyceae</taxon>
        <taxon>Nostocales</taxon>
        <taxon>Nodulariaceae</taxon>
        <taxon>Anabaenopsis</taxon>
    </lineage>
</organism>
<reference evidence="2 3" key="1">
    <citation type="submission" date="2017-06" db="EMBL/GenBank/DDBJ databases">
        <title>Genome sequencing of cyanobaciteial culture collection at National Institute for Environmental Studies (NIES).</title>
        <authorList>
            <person name="Hirose Y."/>
            <person name="Shimura Y."/>
            <person name="Fujisawa T."/>
            <person name="Nakamura Y."/>
            <person name="Kawachi M."/>
        </authorList>
    </citation>
    <scope>NUCLEOTIDE SEQUENCE [LARGE SCALE GENOMIC DNA]</scope>
    <source>
        <strain evidence="2 3">NIES-21</strain>
    </source>
</reference>